<evidence type="ECO:0000313" key="2">
    <source>
        <dbReference type="EMBL" id="ABW31552.1"/>
    </source>
</evidence>
<feature type="compositionally biased region" description="Low complexity" evidence="1">
    <location>
        <begin position="128"/>
        <end position="146"/>
    </location>
</feature>
<geneLocation type="plasmid" evidence="2 3">
    <name>pREB1</name>
</geneLocation>
<dbReference type="OrthoDB" id="9764149at2"/>
<sequence>MPSASIDKLNQLKRQLQDCINPTAAKLLKSTIAKLEAQLNLGQDQIEVSKIDQIKTTNTNSSKVAQRKAAHKKSERKSRQKASQKQRTTLKAPSLNKVETKPSVISQNKKLPIPAQEKPHVKTVDTPNSKNSNSKNQKQAKTTSKSKSGELSEKPPLLPGNGTHRAWCRIPGIIRVREKEFEDGRTKSLYFVEVDGQPIKLFLSKKSFKKVKSVLDKPVIVFGYPNIMNGQITSLQLTGTSQRASAKTENWVLIGVWRADKQRVLIQRDQERDPEIHIRQHSPLVREDCLEKLKDGKLYEFTCHRDGVTIKVVAVGERSTQKSNATESTDHEITDPEIKDQEIIDQVFSKLESSTLQV</sequence>
<dbReference type="AlphaFoldDB" id="A8ZK52"/>
<evidence type="ECO:0000256" key="1">
    <source>
        <dbReference type="SAM" id="MobiDB-lite"/>
    </source>
</evidence>
<dbReference type="KEGG" id="amr:AM1_A0043"/>
<keyword evidence="2" id="KW-0614">Plasmid</keyword>
<gene>
    <name evidence="2" type="ordered locus">AM1_A0043</name>
</gene>
<proteinExistence type="predicted"/>
<evidence type="ECO:0000313" key="3">
    <source>
        <dbReference type="Proteomes" id="UP000000268"/>
    </source>
</evidence>
<dbReference type="RefSeq" id="WP_012166555.1">
    <property type="nucleotide sequence ID" value="NC_009926.1"/>
</dbReference>
<feature type="region of interest" description="Disordered" evidence="1">
    <location>
        <begin position="58"/>
        <end position="164"/>
    </location>
</feature>
<dbReference type="HOGENOM" id="CLU_772977_0_0_3"/>
<accession>A8ZK52</accession>
<organism evidence="2 3">
    <name type="scientific">Acaryochloris marina (strain MBIC 11017)</name>
    <dbReference type="NCBI Taxonomy" id="329726"/>
    <lineage>
        <taxon>Bacteria</taxon>
        <taxon>Bacillati</taxon>
        <taxon>Cyanobacteriota</taxon>
        <taxon>Cyanophyceae</taxon>
        <taxon>Acaryochloridales</taxon>
        <taxon>Acaryochloridaceae</taxon>
        <taxon>Acaryochloris</taxon>
    </lineage>
</organism>
<name>A8ZK52_ACAM1</name>
<dbReference type="Proteomes" id="UP000000268">
    <property type="component" value="Plasmid pREB1"/>
</dbReference>
<feature type="compositionally biased region" description="Basic residues" evidence="1">
    <location>
        <begin position="65"/>
        <end position="84"/>
    </location>
</feature>
<keyword evidence="3" id="KW-1185">Reference proteome</keyword>
<dbReference type="EMBL" id="CP000838">
    <property type="protein sequence ID" value="ABW31552.1"/>
    <property type="molecule type" value="Genomic_DNA"/>
</dbReference>
<reference evidence="2 3" key="1">
    <citation type="journal article" date="2008" name="Proc. Natl. Acad. Sci. U.S.A.">
        <title>Niche adaptation and genome expansion in the chlorophyll d-producing cyanobacterium Acaryochloris marina.</title>
        <authorList>
            <person name="Swingley W.D."/>
            <person name="Chen M."/>
            <person name="Cheung P.C."/>
            <person name="Conrad A.L."/>
            <person name="Dejesa L.C."/>
            <person name="Hao J."/>
            <person name="Honchak B.M."/>
            <person name="Karbach L.E."/>
            <person name="Kurdoglu A."/>
            <person name="Lahiri S."/>
            <person name="Mastrian S.D."/>
            <person name="Miyashita H."/>
            <person name="Page L."/>
            <person name="Ramakrishna P."/>
            <person name="Satoh S."/>
            <person name="Sattley W.M."/>
            <person name="Shimada Y."/>
            <person name="Taylor H.L."/>
            <person name="Tomo T."/>
            <person name="Tsuchiya T."/>
            <person name="Wang Z.T."/>
            <person name="Raymond J."/>
            <person name="Mimuro M."/>
            <person name="Blankenship R.E."/>
            <person name="Touchman J.W."/>
        </authorList>
    </citation>
    <scope>NUCLEOTIDE SEQUENCE [LARGE SCALE GENOMIC DNA]</scope>
    <source>
        <strain evidence="3">MBIC 11017</strain>
        <plasmid evidence="3">Plasmid pREB1</plasmid>
    </source>
</reference>
<protein>
    <submittedName>
        <fullName evidence="2">Uncharacterized protein</fullName>
    </submittedName>
</protein>